<keyword evidence="12" id="KW-1185">Reference proteome</keyword>
<name>A0A7X5YB07_9BACT</name>
<feature type="domain" description="SusD-like N-terminal" evidence="8">
    <location>
        <begin position="38"/>
        <end position="224"/>
    </location>
</feature>
<feature type="transmembrane region" description="Helical" evidence="6">
    <location>
        <begin position="21"/>
        <end position="40"/>
    </location>
</feature>
<evidence type="ECO:0000256" key="1">
    <source>
        <dbReference type="ARBA" id="ARBA00004442"/>
    </source>
</evidence>
<evidence type="ECO:0000259" key="8">
    <source>
        <dbReference type="Pfam" id="PF14322"/>
    </source>
</evidence>
<protein>
    <submittedName>
        <fullName evidence="9">Pentatricopeptide repeat protein</fullName>
    </submittedName>
    <submittedName>
        <fullName evidence="10">RagB/SusD family nutrient uptake outer membrane protein</fullName>
    </submittedName>
</protein>
<evidence type="ECO:0000313" key="11">
    <source>
        <dbReference type="Proteomes" id="UP000576368"/>
    </source>
</evidence>
<feature type="domain" description="RagB/SusD" evidence="7">
    <location>
        <begin position="374"/>
        <end position="452"/>
    </location>
</feature>
<dbReference type="EMBL" id="JAATLI010000001">
    <property type="protein sequence ID" value="NJC16486.1"/>
    <property type="molecule type" value="Genomic_DNA"/>
</dbReference>
<keyword evidence="6" id="KW-1133">Transmembrane helix</keyword>
<comment type="subcellular location">
    <subcellularLocation>
        <location evidence="1">Cell outer membrane</location>
    </subcellularLocation>
</comment>
<dbReference type="Pfam" id="PF07980">
    <property type="entry name" value="SusD_RagB"/>
    <property type="match status" value="1"/>
</dbReference>
<evidence type="ECO:0000256" key="3">
    <source>
        <dbReference type="ARBA" id="ARBA00022729"/>
    </source>
</evidence>
<evidence type="ECO:0000256" key="2">
    <source>
        <dbReference type="ARBA" id="ARBA00006275"/>
    </source>
</evidence>
<dbReference type="Pfam" id="PF14322">
    <property type="entry name" value="SusD-like_3"/>
    <property type="match status" value="1"/>
</dbReference>
<evidence type="ECO:0000313" key="10">
    <source>
        <dbReference type="EMBL" id="WOF13016.1"/>
    </source>
</evidence>
<reference evidence="9 11" key="2">
    <citation type="submission" date="2020-03" db="EMBL/GenBank/DDBJ databases">
        <title>Genomic Encyclopedia of Type Strains, Phase IV (KMG-IV): sequencing the most valuable type-strain genomes for metagenomic binning, comparative biology and taxonomic classification.</title>
        <authorList>
            <person name="Goeker M."/>
        </authorList>
    </citation>
    <scope>NUCLEOTIDE SEQUENCE [LARGE SCALE GENOMIC DNA]</scope>
    <source>
        <strain evidence="9 11">DSM 105722</strain>
    </source>
</reference>
<keyword evidence="5" id="KW-0998">Cell outer membrane</keyword>
<evidence type="ECO:0000256" key="5">
    <source>
        <dbReference type="ARBA" id="ARBA00023237"/>
    </source>
</evidence>
<keyword evidence="3" id="KW-0732">Signal</keyword>
<dbReference type="Proteomes" id="UP001302374">
    <property type="component" value="Chromosome"/>
</dbReference>
<dbReference type="InterPro" id="IPR033985">
    <property type="entry name" value="SusD-like_N"/>
</dbReference>
<evidence type="ECO:0000313" key="9">
    <source>
        <dbReference type="EMBL" id="NJC16486.1"/>
    </source>
</evidence>
<dbReference type="Gene3D" id="1.25.40.390">
    <property type="match status" value="2"/>
</dbReference>
<dbReference type="EMBL" id="CP043839">
    <property type="protein sequence ID" value="WOF13016.1"/>
    <property type="molecule type" value="Genomic_DNA"/>
</dbReference>
<comment type="similarity">
    <text evidence="2">Belongs to the SusD family.</text>
</comment>
<dbReference type="Proteomes" id="UP000576368">
    <property type="component" value="Unassembled WGS sequence"/>
</dbReference>
<keyword evidence="6" id="KW-0812">Transmembrane</keyword>
<proteinExistence type="inferred from homology"/>
<gene>
    <name evidence="10" type="ORF">F1644_12440</name>
    <name evidence="9" type="ORF">GGR15_000088</name>
</gene>
<evidence type="ECO:0000259" key="7">
    <source>
        <dbReference type="Pfam" id="PF07980"/>
    </source>
</evidence>
<dbReference type="GO" id="GO:0009279">
    <property type="term" value="C:cell outer membrane"/>
    <property type="evidence" value="ECO:0007669"/>
    <property type="project" value="UniProtKB-SubCell"/>
</dbReference>
<dbReference type="GeneID" id="86892115"/>
<dbReference type="AlphaFoldDB" id="A0A7X5YB07"/>
<evidence type="ECO:0000256" key="6">
    <source>
        <dbReference type="SAM" id="Phobius"/>
    </source>
</evidence>
<dbReference type="RefSeq" id="WP_118305244.1">
    <property type="nucleotide sequence ID" value="NZ_BMPA01000001.1"/>
</dbReference>
<keyword evidence="4 6" id="KW-0472">Membrane</keyword>
<dbReference type="InterPro" id="IPR012944">
    <property type="entry name" value="SusD_RagB_dom"/>
</dbReference>
<sequence>MRYNTIINKWSILTEQCHKTFICLVSVVVMFFSAGCDDFLDVAPSSSVSIPTFIEDYENMLYPFYLKYNANPILAVMGDDVYWSKSFYNSWSGNEQFRRAYLWSDEIYDQTMSNTHWNQQYGMIYTFNKIVDEVRNVPNEAMGNLLVIEAEARAYRALTYFNLVSVYAKPYALANESDPGIPVIQKNDVTETKRERTPVREVYNFIIRDLDSAIKYLPPHPTKASRYQAAGLNVIGLKAKVLYHMNEYGRALTELENFFELLATTTSRFNYSYALFNYQNATPTPYDPSGLPSVYDPVADVEDVMINEYMFDPTKGSLYTGSIAVLASNHLMSLFPADGDRRKELMLSKTGTDADEPDRVIKEGHYSNTGISMPDIYLMIAECYARSNRTTEALKYLNELRENRLTPATYTELSSSDSQVILRWVLEERIKEFVATGHRWLDMRRLWNDPVGSALIEKTRTFDGKTYTLTENRLTVRIPEYVMEFNPGWEQNP</sequence>
<organism evidence="9 11">
    <name type="scientific">Butyricimonas paravirosa</name>
    <dbReference type="NCBI Taxonomy" id="1472417"/>
    <lineage>
        <taxon>Bacteria</taxon>
        <taxon>Pseudomonadati</taxon>
        <taxon>Bacteroidota</taxon>
        <taxon>Bacteroidia</taxon>
        <taxon>Bacteroidales</taxon>
        <taxon>Odoribacteraceae</taxon>
        <taxon>Butyricimonas</taxon>
    </lineage>
</organism>
<accession>A0A7X5YB07</accession>
<evidence type="ECO:0000313" key="12">
    <source>
        <dbReference type="Proteomes" id="UP001302374"/>
    </source>
</evidence>
<reference evidence="10 12" key="1">
    <citation type="submission" date="2019-09" db="EMBL/GenBank/DDBJ databases">
        <title>Butyricimonas paravirosa DSM 105722 (=214-4 = JCM 18677 = CCUG 65563).</title>
        <authorList>
            <person name="Le Roy T."/>
            <person name="Cani P.D."/>
        </authorList>
    </citation>
    <scope>NUCLEOTIDE SEQUENCE [LARGE SCALE GENOMIC DNA]</scope>
    <source>
        <strain evidence="10 12">DSM 105722</strain>
    </source>
</reference>
<dbReference type="SUPFAM" id="SSF48452">
    <property type="entry name" value="TPR-like"/>
    <property type="match status" value="1"/>
</dbReference>
<evidence type="ECO:0000256" key="4">
    <source>
        <dbReference type="ARBA" id="ARBA00023136"/>
    </source>
</evidence>
<dbReference type="InterPro" id="IPR011990">
    <property type="entry name" value="TPR-like_helical_dom_sf"/>
</dbReference>